<reference evidence="10 11" key="1">
    <citation type="submission" date="2020-08" db="EMBL/GenBank/DDBJ databases">
        <title>Genomic Encyclopedia of Type Strains, Phase III (KMG-III): the genomes of soil and plant-associated and newly described type strains.</title>
        <authorList>
            <person name="Whitman W."/>
        </authorList>
    </citation>
    <scope>NUCLEOTIDE SEQUENCE [LARGE SCALE GENOMIC DNA]</scope>
    <source>
        <strain evidence="10 11">CECT 8640</strain>
    </source>
</reference>
<protein>
    <submittedName>
        <fullName evidence="10">ATP-binding cassette subfamily C protein CydC</fullName>
    </submittedName>
</protein>
<evidence type="ECO:0000256" key="2">
    <source>
        <dbReference type="ARBA" id="ARBA00022692"/>
    </source>
</evidence>
<evidence type="ECO:0000259" key="8">
    <source>
        <dbReference type="PROSITE" id="PS50893"/>
    </source>
</evidence>
<proteinExistence type="predicted"/>
<gene>
    <name evidence="10" type="ORF">FHS29_002779</name>
</gene>
<dbReference type="GO" id="GO:0005886">
    <property type="term" value="C:plasma membrane"/>
    <property type="evidence" value="ECO:0007669"/>
    <property type="project" value="UniProtKB-SubCell"/>
</dbReference>
<organism evidence="10 11">
    <name type="scientific">Saccharothrix tamanrassetensis</name>
    <dbReference type="NCBI Taxonomy" id="1051531"/>
    <lineage>
        <taxon>Bacteria</taxon>
        <taxon>Bacillati</taxon>
        <taxon>Actinomycetota</taxon>
        <taxon>Actinomycetes</taxon>
        <taxon>Pseudonocardiales</taxon>
        <taxon>Pseudonocardiaceae</taxon>
        <taxon>Saccharothrix</taxon>
    </lineage>
</organism>
<dbReference type="InterPro" id="IPR027417">
    <property type="entry name" value="P-loop_NTPase"/>
</dbReference>
<evidence type="ECO:0000256" key="5">
    <source>
        <dbReference type="ARBA" id="ARBA00022989"/>
    </source>
</evidence>
<dbReference type="Gene3D" id="3.40.50.300">
    <property type="entry name" value="P-loop containing nucleotide triphosphate hydrolases"/>
    <property type="match status" value="1"/>
</dbReference>
<dbReference type="InterPro" id="IPR039421">
    <property type="entry name" value="Type_1_exporter"/>
</dbReference>
<dbReference type="SUPFAM" id="SSF90123">
    <property type="entry name" value="ABC transporter transmembrane region"/>
    <property type="match status" value="1"/>
</dbReference>
<dbReference type="PANTHER" id="PTHR24221:SF654">
    <property type="entry name" value="ATP-BINDING CASSETTE SUB-FAMILY B MEMBER 6"/>
    <property type="match status" value="1"/>
</dbReference>
<evidence type="ECO:0000256" key="3">
    <source>
        <dbReference type="ARBA" id="ARBA00022741"/>
    </source>
</evidence>
<evidence type="ECO:0000256" key="4">
    <source>
        <dbReference type="ARBA" id="ARBA00022840"/>
    </source>
</evidence>
<keyword evidence="3" id="KW-0547">Nucleotide-binding</keyword>
<dbReference type="GO" id="GO:0034040">
    <property type="term" value="F:ATPase-coupled lipid transmembrane transporter activity"/>
    <property type="evidence" value="ECO:0007669"/>
    <property type="project" value="TreeGrafter"/>
</dbReference>
<dbReference type="PANTHER" id="PTHR24221">
    <property type="entry name" value="ATP-BINDING CASSETTE SUB-FAMILY B"/>
    <property type="match status" value="1"/>
</dbReference>
<dbReference type="SUPFAM" id="SSF52540">
    <property type="entry name" value="P-loop containing nucleoside triphosphate hydrolases"/>
    <property type="match status" value="1"/>
</dbReference>
<dbReference type="InterPro" id="IPR003593">
    <property type="entry name" value="AAA+_ATPase"/>
</dbReference>
<dbReference type="Gene3D" id="1.20.1560.10">
    <property type="entry name" value="ABC transporter type 1, transmembrane domain"/>
    <property type="match status" value="1"/>
</dbReference>
<feature type="domain" description="ABC transporter" evidence="8">
    <location>
        <begin position="309"/>
        <end position="515"/>
    </location>
</feature>
<feature type="transmembrane region" description="Helical" evidence="7">
    <location>
        <begin position="73"/>
        <end position="91"/>
    </location>
</feature>
<dbReference type="AlphaFoldDB" id="A0A841CGS0"/>
<feature type="transmembrane region" description="Helical" evidence="7">
    <location>
        <begin position="148"/>
        <end position="170"/>
    </location>
</feature>
<comment type="subcellular location">
    <subcellularLocation>
        <location evidence="1">Cell membrane</location>
        <topology evidence="1">Multi-pass membrane protein</topology>
    </subcellularLocation>
</comment>
<evidence type="ECO:0000256" key="7">
    <source>
        <dbReference type="SAM" id="Phobius"/>
    </source>
</evidence>
<dbReference type="InterPro" id="IPR017871">
    <property type="entry name" value="ABC_transporter-like_CS"/>
</dbReference>
<comment type="caution">
    <text evidence="10">The sequence shown here is derived from an EMBL/GenBank/DDBJ whole genome shotgun (WGS) entry which is preliminary data.</text>
</comment>
<dbReference type="InterPro" id="IPR011527">
    <property type="entry name" value="ABC1_TM_dom"/>
</dbReference>
<feature type="transmembrane region" description="Helical" evidence="7">
    <location>
        <begin position="41"/>
        <end position="67"/>
    </location>
</feature>
<dbReference type="GO" id="GO:0140359">
    <property type="term" value="F:ABC-type transporter activity"/>
    <property type="evidence" value="ECO:0007669"/>
    <property type="project" value="InterPro"/>
</dbReference>
<dbReference type="PROSITE" id="PS50893">
    <property type="entry name" value="ABC_TRANSPORTER_2"/>
    <property type="match status" value="1"/>
</dbReference>
<feature type="domain" description="ABC transmembrane type-1" evidence="9">
    <location>
        <begin position="42"/>
        <end position="307"/>
    </location>
</feature>
<feature type="transmembrane region" description="Helical" evidence="7">
    <location>
        <begin position="252"/>
        <end position="274"/>
    </location>
</feature>
<keyword evidence="5 7" id="KW-1133">Transmembrane helix</keyword>
<dbReference type="RefSeq" id="WP_246440294.1">
    <property type="nucleotide sequence ID" value="NZ_JACHJN010000004.1"/>
</dbReference>
<dbReference type="PROSITE" id="PS00211">
    <property type="entry name" value="ABC_TRANSPORTER_1"/>
    <property type="match status" value="1"/>
</dbReference>
<feature type="transmembrane region" description="Helical" evidence="7">
    <location>
        <begin position="176"/>
        <end position="196"/>
    </location>
</feature>
<evidence type="ECO:0000313" key="10">
    <source>
        <dbReference type="EMBL" id="MBB5956193.1"/>
    </source>
</evidence>
<dbReference type="GO" id="GO:0005524">
    <property type="term" value="F:ATP binding"/>
    <property type="evidence" value="ECO:0007669"/>
    <property type="project" value="UniProtKB-KW"/>
</dbReference>
<dbReference type="InterPro" id="IPR036640">
    <property type="entry name" value="ABC1_TM_sf"/>
</dbReference>
<dbReference type="GO" id="GO:0016887">
    <property type="term" value="F:ATP hydrolysis activity"/>
    <property type="evidence" value="ECO:0007669"/>
    <property type="project" value="InterPro"/>
</dbReference>
<keyword evidence="6 7" id="KW-0472">Membrane</keyword>
<evidence type="ECO:0000313" key="11">
    <source>
        <dbReference type="Proteomes" id="UP000547510"/>
    </source>
</evidence>
<sequence>MTTRHTHTTRCPSGEDAFLLRPEQKRPSSLAVPEGTTMKRLIAAVTMSTAAELAGIGLMVTAVWLIMRAADQPPLSALTVAIVTVRTLAIARGTLRYVERLTSHDAVLRGMVELRGRIYDSLVKRPPPLRSGDALTRLVSDVDALQDAILRCLLPAATATLVGVIALAATGFPLPLITGLILAVLLIPLSAYALAAEHLRTLAPLRADLADRTVTLREGAAELTAFGAMEHQLTRTASVIDDLAAREKRASIVTAALTALAVATQFGTALTLLIQGSPAHIVLGAVATLELTIPLTAAAQRWAEIRGSLSRVEEVLTPRPEPARTPPPLHIEPGKRIGIVGPSGAGKSTLLRSIAAAHPGAAKGALADAHVFHRTARVNVQLADPDATEEQLDHVARLVDLDVDWDAVVGEQGDELSGGQRQRLLLARALLANPDILLLDEPVEGLTIHHGDEVLSRVLGHVRTHAKTVVLVTHRLAPLQDFDEIVVIEDGRITQRGTHAELTTTPGYYQDRWSTEHLGTDAAGRFPRPHTPQMSHPT</sequence>
<evidence type="ECO:0000256" key="1">
    <source>
        <dbReference type="ARBA" id="ARBA00004651"/>
    </source>
</evidence>
<dbReference type="SMART" id="SM00382">
    <property type="entry name" value="AAA"/>
    <property type="match status" value="1"/>
</dbReference>
<dbReference type="Pfam" id="PF00005">
    <property type="entry name" value="ABC_tran"/>
    <property type="match status" value="1"/>
</dbReference>
<evidence type="ECO:0000256" key="6">
    <source>
        <dbReference type="ARBA" id="ARBA00023136"/>
    </source>
</evidence>
<dbReference type="InterPro" id="IPR003439">
    <property type="entry name" value="ABC_transporter-like_ATP-bd"/>
</dbReference>
<keyword evidence="4 10" id="KW-0067">ATP-binding</keyword>
<dbReference type="PROSITE" id="PS50929">
    <property type="entry name" value="ABC_TM1F"/>
    <property type="match status" value="1"/>
</dbReference>
<keyword evidence="2 7" id="KW-0812">Transmembrane</keyword>
<keyword evidence="11" id="KW-1185">Reference proteome</keyword>
<accession>A0A841CGS0</accession>
<dbReference type="EMBL" id="JACHJN010000004">
    <property type="protein sequence ID" value="MBB5956193.1"/>
    <property type="molecule type" value="Genomic_DNA"/>
</dbReference>
<evidence type="ECO:0000259" key="9">
    <source>
        <dbReference type="PROSITE" id="PS50929"/>
    </source>
</evidence>
<name>A0A841CGS0_9PSEU</name>
<dbReference type="Proteomes" id="UP000547510">
    <property type="component" value="Unassembled WGS sequence"/>
</dbReference>